<evidence type="ECO:0000313" key="3">
    <source>
        <dbReference type="EMBL" id="KAF1994722.1"/>
    </source>
</evidence>
<dbReference type="PANTHER" id="PTHR37919">
    <property type="entry name" value="PROTEIN CBG05606"/>
    <property type="match status" value="1"/>
</dbReference>
<feature type="region of interest" description="Disordered" evidence="1">
    <location>
        <begin position="1"/>
        <end position="42"/>
    </location>
</feature>
<dbReference type="OrthoDB" id="60858at2759"/>
<evidence type="ECO:0000313" key="4">
    <source>
        <dbReference type="Proteomes" id="UP000799779"/>
    </source>
</evidence>
<sequence>MVSTRHHPREFPPPELSPRKNSRTSTTSPAPNSPTTSSPIADTKELAKRAVSNSFMASSTSTSAAPTSTSGWSHTVSNITIWWLYLSVPLQFWDTLYILLRPHTFKGGALQWPIWKPYEVYAALDYVYSPLAWEKNDGFGGAQGAINGIEVVLYGLYLRILLNHGLPNKGGRGLQAGEGVKGWLSGGRRVEGKIGNRAVIIGFAAAVMTLSKTVLYYFNEYFSAFDNIKHNDWITLVFLYIIMNGLWVVFPAYMTLTFGSDILEALDLASESSSAASKKKY</sequence>
<keyword evidence="2" id="KW-0812">Transmembrane</keyword>
<evidence type="ECO:0000256" key="1">
    <source>
        <dbReference type="SAM" id="MobiDB-lite"/>
    </source>
</evidence>
<protein>
    <submittedName>
        <fullName evidence="3">Uncharacterized protein</fullName>
    </submittedName>
</protein>
<accession>A0A6A5VYD3</accession>
<keyword evidence="2" id="KW-1133">Transmembrane helix</keyword>
<feature type="compositionally biased region" description="Low complexity" evidence="1">
    <location>
        <begin position="24"/>
        <end position="39"/>
    </location>
</feature>
<evidence type="ECO:0000256" key="2">
    <source>
        <dbReference type="SAM" id="Phobius"/>
    </source>
</evidence>
<organism evidence="3 4">
    <name type="scientific">Amniculicola lignicola CBS 123094</name>
    <dbReference type="NCBI Taxonomy" id="1392246"/>
    <lineage>
        <taxon>Eukaryota</taxon>
        <taxon>Fungi</taxon>
        <taxon>Dikarya</taxon>
        <taxon>Ascomycota</taxon>
        <taxon>Pezizomycotina</taxon>
        <taxon>Dothideomycetes</taxon>
        <taxon>Pleosporomycetidae</taxon>
        <taxon>Pleosporales</taxon>
        <taxon>Amniculicolaceae</taxon>
        <taxon>Amniculicola</taxon>
    </lineage>
</organism>
<dbReference type="EMBL" id="ML977653">
    <property type="protein sequence ID" value="KAF1994722.1"/>
    <property type="molecule type" value="Genomic_DNA"/>
</dbReference>
<proteinExistence type="predicted"/>
<name>A0A6A5VYD3_9PLEO</name>
<dbReference type="Proteomes" id="UP000799779">
    <property type="component" value="Unassembled WGS sequence"/>
</dbReference>
<dbReference type="AlphaFoldDB" id="A0A6A5VYD3"/>
<dbReference type="PANTHER" id="PTHR37919:SF2">
    <property type="entry name" value="EXPERA DOMAIN-CONTAINING PROTEIN"/>
    <property type="match status" value="1"/>
</dbReference>
<feature type="transmembrane region" description="Helical" evidence="2">
    <location>
        <begin position="198"/>
        <end position="218"/>
    </location>
</feature>
<keyword evidence="2" id="KW-0472">Membrane</keyword>
<feature type="transmembrane region" description="Helical" evidence="2">
    <location>
        <begin position="233"/>
        <end position="253"/>
    </location>
</feature>
<reference evidence="3" key="1">
    <citation type="journal article" date="2020" name="Stud. Mycol.">
        <title>101 Dothideomycetes genomes: a test case for predicting lifestyles and emergence of pathogens.</title>
        <authorList>
            <person name="Haridas S."/>
            <person name="Albert R."/>
            <person name="Binder M."/>
            <person name="Bloem J."/>
            <person name="Labutti K."/>
            <person name="Salamov A."/>
            <person name="Andreopoulos B."/>
            <person name="Baker S."/>
            <person name="Barry K."/>
            <person name="Bills G."/>
            <person name="Bluhm B."/>
            <person name="Cannon C."/>
            <person name="Castanera R."/>
            <person name="Culley D."/>
            <person name="Daum C."/>
            <person name="Ezra D."/>
            <person name="Gonzalez J."/>
            <person name="Henrissat B."/>
            <person name="Kuo A."/>
            <person name="Liang C."/>
            <person name="Lipzen A."/>
            <person name="Lutzoni F."/>
            <person name="Magnuson J."/>
            <person name="Mondo S."/>
            <person name="Nolan M."/>
            <person name="Ohm R."/>
            <person name="Pangilinan J."/>
            <person name="Park H.-J."/>
            <person name="Ramirez L."/>
            <person name="Alfaro M."/>
            <person name="Sun H."/>
            <person name="Tritt A."/>
            <person name="Yoshinaga Y."/>
            <person name="Zwiers L.-H."/>
            <person name="Turgeon B."/>
            <person name="Goodwin S."/>
            <person name="Spatafora J."/>
            <person name="Crous P."/>
            <person name="Grigoriev I."/>
        </authorList>
    </citation>
    <scope>NUCLEOTIDE SEQUENCE</scope>
    <source>
        <strain evidence="3">CBS 123094</strain>
    </source>
</reference>
<keyword evidence="4" id="KW-1185">Reference proteome</keyword>
<gene>
    <name evidence="3" type="ORF">P154DRAFT_526888</name>
</gene>